<name>A0ABY5UY47_9BACT</name>
<sequence>MKFHYFNRALPFLVSFVSAHGMLNENHYVKLFAFERIFIVMSASFVTVNRKNRPQNPYSETPRAAEKTRLSDRA</sequence>
<dbReference type="EMBL" id="CP102294">
    <property type="protein sequence ID" value="UWN56344.1"/>
    <property type="molecule type" value="Genomic_DNA"/>
</dbReference>
<dbReference type="RefSeq" id="WP_019246137.1">
    <property type="nucleotide sequence ID" value="NZ_CAPH01000013.1"/>
</dbReference>
<reference evidence="2" key="1">
    <citation type="journal article" date="2022" name="Cell">
        <title>Design, construction, and in vivo augmentation of a complex gut microbiome.</title>
        <authorList>
            <person name="Cheng A.G."/>
            <person name="Ho P.Y."/>
            <person name="Aranda-Diaz A."/>
            <person name="Jain S."/>
            <person name="Yu F.B."/>
            <person name="Meng X."/>
            <person name="Wang M."/>
            <person name="Iakiviak M."/>
            <person name="Nagashima K."/>
            <person name="Zhao A."/>
            <person name="Murugkar P."/>
            <person name="Patil A."/>
            <person name="Atabakhsh K."/>
            <person name="Weakley A."/>
            <person name="Yan J."/>
            <person name="Brumbaugh A.R."/>
            <person name="Higginbottom S."/>
            <person name="Dimas A."/>
            <person name="Shiver A.L."/>
            <person name="Deutschbauer A."/>
            <person name="Neff N."/>
            <person name="Sonnenburg J.L."/>
            <person name="Huang K.C."/>
            <person name="Fischbach M.A."/>
        </authorList>
    </citation>
    <scope>NUCLEOTIDE SEQUENCE</scope>
    <source>
        <strain evidence="2">AP11</strain>
    </source>
</reference>
<feature type="compositionally biased region" description="Basic and acidic residues" evidence="1">
    <location>
        <begin position="63"/>
        <end position="74"/>
    </location>
</feature>
<organism evidence="2 3">
    <name type="scientific">Alistipes ihumii AP11</name>
    <dbReference type="NCBI Taxonomy" id="1211813"/>
    <lineage>
        <taxon>Bacteria</taxon>
        <taxon>Pseudomonadati</taxon>
        <taxon>Bacteroidota</taxon>
        <taxon>Bacteroidia</taxon>
        <taxon>Bacteroidales</taxon>
        <taxon>Rikenellaceae</taxon>
        <taxon>Alistipes</taxon>
    </lineage>
</organism>
<feature type="region of interest" description="Disordered" evidence="1">
    <location>
        <begin position="51"/>
        <end position="74"/>
    </location>
</feature>
<evidence type="ECO:0000256" key="1">
    <source>
        <dbReference type="SAM" id="MobiDB-lite"/>
    </source>
</evidence>
<keyword evidence="3" id="KW-1185">Reference proteome</keyword>
<protein>
    <recommendedName>
        <fullName evidence="4">Secreted protein</fullName>
    </recommendedName>
</protein>
<dbReference type="Proteomes" id="UP001059295">
    <property type="component" value="Chromosome"/>
</dbReference>
<evidence type="ECO:0000313" key="3">
    <source>
        <dbReference type="Proteomes" id="UP001059295"/>
    </source>
</evidence>
<accession>A0ABY5UY47</accession>
<evidence type="ECO:0000313" key="2">
    <source>
        <dbReference type="EMBL" id="UWN56344.1"/>
    </source>
</evidence>
<proteinExistence type="predicted"/>
<dbReference type="GeneID" id="82891394"/>
<evidence type="ECO:0008006" key="4">
    <source>
        <dbReference type="Google" id="ProtNLM"/>
    </source>
</evidence>
<gene>
    <name evidence="2" type="ORF">NQ491_06630</name>
</gene>